<evidence type="ECO:0000256" key="4">
    <source>
        <dbReference type="ARBA" id="ARBA00022737"/>
    </source>
</evidence>
<evidence type="ECO:0000256" key="8">
    <source>
        <dbReference type="ARBA" id="ARBA00022771"/>
    </source>
</evidence>
<dbReference type="SUPFAM" id="SSF52540">
    <property type="entry name" value="P-loop containing nucleoside triphosphate hydrolases"/>
    <property type="match status" value="2"/>
</dbReference>
<dbReference type="InterPro" id="IPR041552">
    <property type="entry name" value="UvrA_DNA-bd"/>
</dbReference>
<sequence>MSQSTTIPDQIRVTGAYVNNLKHVNVNIPLHKLVAITGRSGSGKSSLAMGVLYAEGMRRYVSALSTYTRRRLGQVGHAQVESIQHIPSAIALRQRPVVPGIRSTVGTTTEALNVLRLMFSRLGSPQCPNGHQVPPTLAIAQSMDLPNQPGSGMGEITCPTCGVKFQAFSAEDFAFNSAGACPTCNGTGEAKTLATDRLIPDPSLTIRNGAVASWRLPGRNFMPLVAQQIGIDIDTPFQDLPKKQQDMVWHGTKRTYSINIPSKSGKIFHMDNAMFENAFNAVEDSMATTTNERAITRLNRFYRFDVCPTCHGTRFRPELLHQLIAGKTIADVSAMTLSDLKAFIPTIYTWLPEDMQALAHDIIRELTTILQPLLDLGLSYLQLSRAGASLSTGELQRIQLSRTLRTQTTGVLYVLDEPSIGLHPANVAGLIAVMRGLVAQGNSVVVVDHDTAIIEAADEVLEIGPSAGAAGGRLINQGSPAAIAKAPHSLIGPYLTGQADLIVRPTAKRATVTAKKWYGVTVTDRFNLHNLTATFPVNQLSAVSGFSGAGKSTLVFDALVPALTATKAKLAPSFVQDWHRGGLRRVVAIDASPVGKNVRSTVATYTNILDRLRDLFASLPASQQRGYTASNFSYNVTAGACPTCGGTGQISLDIQYLPDMQQVCPTCQGRRYNPEVLEIKWQGQSIADLLNLGVDEALPVFADQPAIEQTLQTLHDMGLGYLHLGESTPSLSGGEAQRLKLTAHMGKSQKGTLFVFDEPSVGLHPLDVATLLQVFQHLIDAGGTVLTIEHDLDVLANADYLLDLGPEGGRFGGEIVASGTPQEVAQSQAGHTGQYLAAHLAHFAH</sequence>
<organism evidence="18 19">
    <name type="scientific">Lacticaseibacillus suilingensis</name>
    <dbReference type="NCBI Taxonomy" id="2799577"/>
    <lineage>
        <taxon>Bacteria</taxon>
        <taxon>Bacillati</taxon>
        <taxon>Bacillota</taxon>
        <taxon>Bacilli</taxon>
        <taxon>Lactobacillales</taxon>
        <taxon>Lactobacillaceae</taxon>
        <taxon>Lacticaseibacillus</taxon>
    </lineage>
</organism>
<keyword evidence="11" id="KW-0267">Excision nuclease</keyword>
<evidence type="ECO:0000256" key="14">
    <source>
        <dbReference type="ARBA" id="ARBA00038000"/>
    </source>
</evidence>
<name>A0ABW4BG84_9LACO</name>
<dbReference type="Pfam" id="PF17755">
    <property type="entry name" value="UvrA_DNA-bind"/>
    <property type="match status" value="1"/>
</dbReference>
<keyword evidence="2" id="KW-0963">Cytoplasm</keyword>
<reference evidence="19" key="1">
    <citation type="journal article" date="2019" name="Int. J. Syst. Evol. Microbiol.">
        <title>The Global Catalogue of Microorganisms (GCM) 10K type strain sequencing project: providing services to taxonomists for standard genome sequencing and annotation.</title>
        <authorList>
            <consortium name="The Broad Institute Genomics Platform"/>
            <consortium name="The Broad Institute Genome Sequencing Center for Infectious Disease"/>
            <person name="Wu L."/>
            <person name="Ma J."/>
        </authorList>
    </citation>
    <scope>NUCLEOTIDE SEQUENCE [LARGE SCALE GENOMIC DNA]</scope>
    <source>
        <strain evidence="19">CCM 9110</strain>
    </source>
</reference>
<accession>A0ABW4BG84</accession>
<protein>
    <recommendedName>
        <fullName evidence="15">UvrABC system protein A</fullName>
    </recommendedName>
    <alternativeName>
        <fullName evidence="16">Excinuclease ABC subunit A</fullName>
    </alternativeName>
</protein>
<dbReference type="Proteomes" id="UP001597199">
    <property type="component" value="Unassembled WGS sequence"/>
</dbReference>
<dbReference type="PANTHER" id="PTHR43152:SF1">
    <property type="entry name" value="UVRA PROTEIN"/>
    <property type="match status" value="1"/>
</dbReference>
<gene>
    <name evidence="18" type="ORF">ACFQ41_02075</name>
</gene>
<evidence type="ECO:0000256" key="12">
    <source>
        <dbReference type="ARBA" id="ARBA00023125"/>
    </source>
</evidence>
<keyword evidence="5" id="KW-0547">Nucleotide-binding</keyword>
<keyword evidence="6" id="KW-0227">DNA damage</keyword>
<evidence type="ECO:0000256" key="7">
    <source>
        <dbReference type="ARBA" id="ARBA00022769"/>
    </source>
</evidence>
<evidence type="ECO:0000259" key="17">
    <source>
        <dbReference type="Pfam" id="PF17755"/>
    </source>
</evidence>
<keyword evidence="9" id="KW-0862">Zinc</keyword>
<keyword evidence="13" id="KW-0234">DNA repair</keyword>
<evidence type="ECO:0000256" key="2">
    <source>
        <dbReference type="ARBA" id="ARBA00022490"/>
    </source>
</evidence>
<keyword evidence="8" id="KW-0863">Zinc-finger</keyword>
<evidence type="ECO:0000256" key="9">
    <source>
        <dbReference type="ARBA" id="ARBA00022833"/>
    </source>
</evidence>
<evidence type="ECO:0000256" key="10">
    <source>
        <dbReference type="ARBA" id="ARBA00022840"/>
    </source>
</evidence>
<dbReference type="PANTHER" id="PTHR43152">
    <property type="entry name" value="UVRABC SYSTEM PROTEIN A"/>
    <property type="match status" value="1"/>
</dbReference>
<dbReference type="Gene3D" id="1.10.8.280">
    <property type="entry name" value="ABC transporter ATPase domain-like"/>
    <property type="match status" value="1"/>
</dbReference>
<dbReference type="EMBL" id="JBHTOA010000015">
    <property type="protein sequence ID" value="MFD1398092.1"/>
    <property type="molecule type" value="Genomic_DNA"/>
</dbReference>
<proteinExistence type="inferred from homology"/>
<evidence type="ECO:0000256" key="16">
    <source>
        <dbReference type="ARBA" id="ARBA00042156"/>
    </source>
</evidence>
<evidence type="ECO:0000313" key="18">
    <source>
        <dbReference type="EMBL" id="MFD1398092.1"/>
    </source>
</evidence>
<evidence type="ECO:0000256" key="11">
    <source>
        <dbReference type="ARBA" id="ARBA00022881"/>
    </source>
</evidence>
<keyword evidence="19" id="KW-1185">Reference proteome</keyword>
<comment type="caution">
    <text evidence="18">The sequence shown here is derived from an EMBL/GenBank/DDBJ whole genome shotgun (WGS) entry which is preliminary data.</text>
</comment>
<dbReference type="RefSeq" id="WP_204118639.1">
    <property type="nucleotide sequence ID" value="NZ_BOLV01000006.1"/>
</dbReference>
<dbReference type="Gene3D" id="1.20.1580.10">
    <property type="entry name" value="ABC transporter ATPase like domain"/>
    <property type="match status" value="2"/>
</dbReference>
<keyword evidence="4" id="KW-0677">Repeat</keyword>
<feature type="domain" description="UvrA DNA-binding" evidence="17">
    <location>
        <begin position="196"/>
        <end position="298"/>
    </location>
</feature>
<keyword evidence="10" id="KW-0067">ATP-binding</keyword>
<keyword evidence="12" id="KW-0238">DNA-binding</keyword>
<evidence type="ECO:0000256" key="6">
    <source>
        <dbReference type="ARBA" id="ARBA00022763"/>
    </source>
</evidence>
<dbReference type="InterPro" id="IPR027417">
    <property type="entry name" value="P-loop_NTPase"/>
</dbReference>
<evidence type="ECO:0000256" key="5">
    <source>
        <dbReference type="ARBA" id="ARBA00022741"/>
    </source>
</evidence>
<evidence type="ECO:0000256" key="3">
    <source>
        <dbReference type="ARBA" id="ARBA00022723"/>
    </source>
</evidence>
<evidence type="ECO:0000256" key="1">
    <source>
        <dbReference type="ARBA" id="ARBA00004496"/>
    </source>
</evidence>
<dbReference type="Gene3D" id="3.40.50.300">
    <property type="entry name" value="P-loop containing nucleotide triphosphate hydrolases"/>
    <property type="match status" value="2"/>
</dbReference>
<comment type="similarity">
    <text evidence="14">Belongs to the ABC transporter superfamily. UvrA family.</text>
</comment>
<evidence type="ECO:0000256" key="13">
    <source>
        <dbReference type="ARBA" id="ARBA00023204"/>
    </source>
</evidence>
<keyword evidence="7" id="KW-0228">DNA excision</keyword>
<evidence type="ECO:0000256" key="15">
    <source>
        <dbReference type="ARBA" id="ARBA00039316"/>
    </source>
</evidence>
<evidence type="ECO:0000313" key="19">
    <source>
        <dbReference type="Proteomes" id="UP001597199"/>
    </source>
</evidence>
<keyword evidence="3" id="KW-0479">Metal-binding</keyword>
<comment type="subcellular location">
    <subcellularLocation>
        <location evidence="1">Cytoplasm</location>
    </subcellularLocation>
</comment>